<dbReference type="PANTHER" id="PTHR33643:SF1">
    <property type="entry name" value="UREASE ACCESSORY PROTEIN D"/>
    <property type="match status" value="1"/>
</dbReference>
<comment type="similarity">
    <text evidence="1 4">Belongs to the UreD family.</text>
</comment>
<comment type="subcellular location">
    <subcellularLocation>
        <location evidence="4">Cytoplasm</location>
    </subcellularLocation>
</comment>
<keyword evidence="4" id="KW-0963">Cytoplasm</keyword>
<sequence length="283" mass="31205">MTAQHLPITRCWQASLALEFALRGDTTRIVGNSHFGPLRVLKPFYPEPTCCHTYLIHPPGGLVLGDELQIEAKVQSGAHALITTPSAGKVYGVDNATEKQQQMVKLAVAEQACLEWLPQETIVFGGANTLLQTQAHLNGDSAKLALWDIVCFGRPANDLTFDTGQCIQSIHIYRNGIPLLIERNVVDGGSALQKGHWGLDGANSMGTFVLTVTTVREQREQWISKLQQRFNGRWGITQKGELCIVRYLGDSACECRLGFEFLWHGLRAELNGKAAVSPRIWAT</sequence>
<organism evidence="5 6">
    <name type="scientific">Marinagarivorans cellulosilyticus</name>
    <dbReference type="NCBI Taxonomy" id="2721545"/>
    <lineage>
        <taxon>Bacteria</taxon>
        <taxon>Pseudomonadati</taxon>
        <taxon>Pseudomonadota</taxon>
        <taxon>Gammaproteobacteria</taxon>
        <taxon>Cellvibrionales</taxon>
        <taxon>Cellvibrionaceae</taxon>
        <taxon>Marinagarivorans</taxon>
    </lineage>
</organism>
<dbReference type="AlphaFoldDB" id="A0AAN1WH18"/>
<evidence type="ECO:0000313" key="5">
    <source>
        <dbReference type="EMBL" id="BCD97400.1"/>
    </source>
</evidence>
<dbReference type="Pfam" id="PF01774">
    <property type="entry name" value="UreD"/>
    <property type="match status" value="1"/>
</dbReference>
<evidence type="ECO:0000256" key="3">
    <source>
        <dbReference type="ARBA" id="ARBA00023186"/>
    </source>
</evidence>
<dbReference type="RefSeq" id="WP_236986870.1">
    <property type="nucleotide sequence ID" value="NZ_AP023086.1"/>
</dbReference>
<evidence type="ECO:0000256" key="1">
    <source>
        <dbReference type="ARBA" id="ARBA00007177"/>
    </source>
</evidence>
<keyword evidence="6" id="KW-1185">Reference proteome</keyword>
<comment type="function">
    <text evidence="4">Required for maturation of urease via the functional incorporation of the urease nickel metallocenter.</text>
</comment>
<comment type="subunit">
    <text evidence="4">UreD, UreF and UreG form a complex that acts as a GTP-hydrolysis-dependent molecular chaperone, activating the urease apoprotein by helping to assemble the nickel containing metallocenter of UreC. The UreE protein probably delivers the nickel.</text>
</comment>
<dbReference type="GO" id="GO:0016151">
    <property type="term" value="F:nickel cation binding"/>
    <property type="evidence" value="ECO:0007669"/>
    <property type="project" value="UniProtKB-UniRule"/>
</dbReference>
<gene>
    <name evidence="4" type="primary">ureD</name>
    <name evidence="5" type="ORF">MARGE09_P1601</name>
</gene>
<dbReference type="HAMAP" id="MF_01384">
    <property type="entry name" value="UreD"/>
    <property type="match status" value="1"/>
</dbReference>
<accession>A0AAN1WH18</accession>
<name>A0AAN1WH18_9GAMM</name>
<keyword evidence="3 4" id="KW-0143">Chaperone</keyword>
<dbReference type="PANTHER" id="PTHR33643">
    <property type="entry name" value="UREASE ACCESSORY PROTEIN D"/>
    <property type="match status" value="1"/>
</dbReference>
<keyword evidence="2 4" id="KW-0996">Nickel insertion</keyword>
<proteinExistence type="inferred from homology"/>
<reference evidence="5 6" key="1">
    <citation type="journal article" date="2022" name="IScience">
        <title>An ultrasensitive nanofiber-based assay for enzymatic hydrolysis and deep-sea microbial degradation of cellulose.</title>
        <authorList>
            <person name="Tsudome M."/>
            <person name="Tachioka M."/>
            <person name="Miyazaki M."/>
            <person name="Uchimura K."/>
            <person name="Tsuda M."/>
            <person name="Takaki Y."/>
            <person name="Deguchi S."/>
        </authorList>
    </citation>
    <scope>NUCLEOTIDE SEQUENCE [LARGE SCALE GENOMIC DNA]</scope>
    <source>
        <strain evidence="5 6">GE09</strain>
    </source>
</reference>
<dbReference type="InterPro" id="IPR002669">
    <property type="entry name" value="UreD"/>
</dbReference>
<dbReference type="Proteomes" id="UP001320119">
    <property type="component" value="Chromosome"/>
</dbReference>
<evidence type="ECO:0000256" key="4">
    <source>
        <dbReference type="HAMAP-Rule" id="MF_01384"/>
    </source>
</evidence>
<dbReference type="EMBL" id="AP023086">
    <property type="protein sequence ID" value="BCD97400.1"/>
    <property type="molecule type" value="Genomic_DNA"/>
</dbReference>
<evidence type="ECO:0000256" key="2">
    <source>
        <dbReference type="ARBA" id="ARBA00022988"/>
    </source>
</evidence>
<dbReference type="KEGG" id="marq:MARGE09_P1601"/>
<dbReference type="GO" id="GO:0005737">
    <property type="term" value="C:cytoplasm"/>
    <property type="evidence" value="ECO:0007669"/>
    <property type="project" value="UniProtKB-SubCell"/>
</dbReference>
<evidence type="ECO:0000313" key="6">
    <source>
        <dbReference type="Proteomes" id="UP001320119"/>
    </source>
</evidence>
<protein>
    <recommendedName>
        <fullName evidence="4">Urease accessory protein UreD</fullName>
    </recommendedName>
</protein>